<proteinExistence type="predicted"/>
<name>A0A239L6I6_9NOCA</name>
<feature type="domain" description="AraC effector-binding" evidence="1">
    <location>
        <begin position="2"/>
        <end position="153"/>
    </location>
</feature>
<dbReference type="EMBL" id="FZOW01000012">
    <property type="protein sequence ID" value="SNT26207.1"/>
    <property type="molecule type" value="Genomic_DNA"/>
</dbReference>
<dbReference type="Pfam" id="PF06445">
    <property type="entry name" value="GyrI-like"/>
    <property type="match status" value="1"/>
</dbReference>
<dbReference type="Proteomes" id="UP000198327">
    <property type="component" value="Unassembled WGS sequence"/>
</dbReference>
<dbReference type="SUPFAM" id="SSF55136">
    <property type="entry name" value="Probable bacterial effector-binding domain"/>
    <property type="match status" value="1"/>
</dbReference>
<dbReference type="RefSeq" id="WP_089249372.1">
    <property type="nucleotide sequence ID" value="NZ_FZOW01000012.1"/>
</dbReference>
<evidence type="ECO:0000313" key="2">
    <source>
        <dbReference type="EMBL" id="SNT26207.1"/>
    </source>
</evidence>
<reference evidence="3" key="1">
    <citation type="submission" date="2017-06" db="EMBL/GenBank/DDBJ databases">
        <authorList>
            <person name="Varghese N."/>
            <person name="Submissions S."/>
        </authorList>
    </citation>
    <scope>NUCLEOTIDE SEQUENCE [LARGE SCALE GENOMIC DNA]</scope>
    <source>
        <strain evidence="3">JCM 23211</strain>
    </source>
</reference>
<gene>
    <name evidence="2" type="ORF">SAMN05421642_11285</name>
</gene>
<evidence type="ECO:0000259" key="1">
    <source>
        <dbReference type="SMART" id="SM00871"/>
    </source>
</evidence>
<organism evidence="2 3">
    <name type="scientific">Rhodococcoides kyotonense</name>
    <dbReference type="NCBI Taxonomy" id="398843"/>
    <lineage>
        <taxon>Bacteria</taxon>
        <taxon>Bacillati</taxon>
        <taxon>Actinomycetota</taxon>
        <taxon>Actinomycetes</taxon>
        <taxon>Mycobacteriales</taxon>
        <taxon>Nocardiaceae</taxon>
        <taxon>Rhodococcoides</taxon>
    </lineage>
</organism>
<dbReference type="OrthoDB" id="7849865at2"/>
<sequence>MIIVETKSLPSQRVALISDFVPGMGNENIGPVIGPMYATLAQRLEAAGIGFGSAVAVYEARGDAGVQVDAAFQVESDVTAGEGFDVVELPAVDLTATTVHRGSMATIGETWEALMAWVVEHGYEPAGVCREFYLVSETESQDEWVTELQQPIMREAA</sequence>
<dbReference type="Gene3D" id="3.20.80.10">
    <property type="entry name" value="Regulatory factor, effector binding domain"/>
    <property type="match status" value="1"/>
</dbReference>
<dbReference type="AlphaFoldDB" id="A0A239L6I6"/>
<dbReference type="SMART" id="SM00871">
    <property type="entry name" value="AraC_E_bind"/>
    <property type="match status" value="1"/>
</dbReference>
<keyword evidence="3" id="KW-1185">Reference proteome</keyword>
<dbReference type="InterPro" id="IPR029442">
    <property type="entry name" value="GyrI-like"/>
</dbReference>
<evidence type="ECO:0000313" key="3">
    <source>
        <dbReference type="Proteomes" id="UP000198327"/>
    </source>
</evidence>
<dbReference type="InterPro" id="IPR011256">
    <property type="entry name" value="Reg_factor_effector_dom_sf"/>
</dbReference>
<accession>A0A239L6I6</accession>
<dbReference type="InterPro" id="IPR010499">
    <property type="entry name" value="AraC_E-bd"/>
</dbReference>
<protein>
    <submittedName>
        <fullName evidence="2">Effector-binding domain-containing protein</fullName>
    </submittedName>
</protein>